<dbReference type="InterPro" id="IPR053378">
    <property type="entry name" value="Prenyl_diphosphate_synthase"/>
</dbReference>
<dbReference type="EC" id="2.5.1.-" evidence="8"/>
<dbReference type="SUPFAM" id="SSF48576">
    <property type="entry name" value="Terpenoid synthases"/>
    <property type="match status" value="1"/>
</dbReference>
<dbReference type="RefSeq" id="WP_379787897.1">
    <property type="nucleotide sequence ID" value="NZ_JBHSHL010000014.1"/>
</dbReference>
<dbReference type="InterPro" id="IPR000092">
    <property type="entry name" value="Polyprenyl_synt"/>
</dbReference>
<evidence type="ECO:0000313" key="8">
    <source>
        <dbReference type="EMBL" id="MFC4804391.1"/>
    </source>
</evidence>
<evidence type="ECO:0000256" key="3">
    <source>
        <dbReference type="ARBA" id="ARBA00022679"/>
    </source>
</evidence>
<evidence type="ECO:0000256" key="6">
    <source>
        <dbReference type="ARBA" id="ARBA00023229"/>
    </source>
</evidence>
<keyword evidence="4" id="KW-0479">Metal-binding</keyword>
<dbReference type="CDD" id="cd00685">
    <property type="entry name" value="Trans_IPPS_HT"/>
    <property type="match status" value="1"/>
</dbReference>
<protein>
    <submittedName>
        <fullName evidence="8">Polyprenyl synthetase family protein</fullName>
        <ecNumber evidence="8">2.5.1.-</ecNumber>
    </submittedName>
</protein>
<keyword evidence="9" id="KW-1185">Reference proteome</keyword>
<dbReference type="Gene3D" id="1.10.600.10">
    <property type="entry name" value="Farnesyl Diphosphate Synthase"/>
    <property type="match status" value="1"/>
</dbReference>
<keyword evidence="6" id="KW-0414">Isoprene biosynthesis</keyword>
<comment type="similarity">
    <text evidence="2 7">Belongs to the FPP/GGPP synthase family.</text>
</comment>
<evidence type="ECO:0000313" key="9">
    <source>
        <dbReference type="Proteomes" id="UP001595916"/>
    </source>
</evidence>
<evidence type="ECO:0000256" key="4">
    <source>
        <dbReference type="ARBA" id="ARBA00022723"/>
    </source>
</evidence>
<sequence>MSRDYKWTYQEDKQWFEEKLKEVFPKSLKTSHQNYGIKAMEYSLQAGGKRIRPIALLETAKAFGVEKDKVLPYCLALEMIHTYSLIHDDLPSMDNDDLRRGLATNHKVFGEAFAILAGDALLNYAYETMLADCVLNFSQGRLRASELIARSSGIYGMVGGQVLDIQLENQNCDEEMLIYIHSHKTGALLSASVLAGALIGDASEEELVCLRSYAQDIGLAFQITDDLLDVTGDVDMIGKNTGVDSDKNTFPHLFGVEKSVRKRDELTNRAISHLRRIDRDLWFMEELALEMTKRKW</sequence>
<dbReference type="PANTHER" id="PTHR43281:SF1">
    <property type="entry name" value="FARNESYL DIPHOSPHATE SYNTHASE"/>
    <property type="match status" value="1"/>
</dbReference>
<gene>
    <name evidence="8" type="ORF">ACFO4R_04780</name>
</gene>
<keyword evidence="5" id="KW-0460">Magnesium</keyword>
<dbReference type="PROSITE" id="PS00723">
    <property type="entry name" value="POLYPRENYL_SYNTHASE_1"/>
    <property type="match status" value="1"/>
</dbReference>
<dbReference type="PROSITE" id="PS00444">
    <property type="entry name" value="POLYPRENYL_SYNTHASE_2"/>
    <property type="match status" value="1"/>
</dbReference>
<dbReference type="Pfam" id="PF00348">
    <property type="entry name" value="polyprenyl_synt"/>
    <property type="match status" value="1"/>
</dbReference>
<reference evidence="9" key="1">
    <citation type="journal article" date="2019" name="Int. J. Syst. Evol. Microbiol.">
        <title>The Global Catalogue of Microorganisms (GCM) 10K type strain sequencing project: providing services to taxonomists for standard genome sequencing and annotation.</title>
        <authorList>
            <consortium name="The Broad Institute Genomics Platform"/>
            <consortium name="The Broad Institute Genome Sequencing Center for Infectious Disease"/>
            <person name="Wu L."/>
            <person name="Ma J."/>
        </authorList>
    </citation>
    <scope>NUCLEOTIDE SEQUENCE [LARGE SCALE GENOMIC DNA]</scope>
    <source>
        <strain evidence="9">CCUG 46385</strain>
    </source>
</reference>
<dbReference type="NCBIfam" id="NF045485">
    <property type="entry name" value="FPPsyn"/>
    <property type="match status" value="1"/>
</dbReference>
<organism evidence="8 9">
    <name type="scientific">Filifactor villosus</name>
    <dbReference type="NCBI Taxonomy" id="29374"/>
    <lineage>
        <taxon>Bacteria</taxon>
        <taxon>Bacillati</taxon>
        <taxon>Bacillota</taxon>
        <taxon>Clostridia</taxon>
        <taxon>Peptostreptococcales</taxon>
        <taxon>Filifactoraceae</taxon>
        <taxon>Filifactor</taxon>
    </lineage>
</organism>
<evidence type="ECO:0000256" key="7">
    <source>
        <dbReference type="RuleBase" id="RU004466"/>
    </source>
</evidence>
<comment type="caution">
    <text evidence="8">The sequence shown here is derived from an EMBL/GenBank/DDBJ whole genome shotgun (WGS) entry which is preliminary data.</text>
</comment>
<dbReference type="GO" id="GO:0016740">
    <property type="term" value="F:transferase activity"/>
    <property type="evidence" value="ECO:0007669"/>
    <property type="project" value="UniProtKB-KW"/>
</dbReference>
<accession>A0ABV9QL55</accession>
<dbReference type="SFLD" id="SFLDS00005">
    <property type="entry name" value="Isoprenoid_Synthase_Type_I"/>
    <property type="match status" value="1"/>
</dbReference>
<dbReference type="EMBL" id="JBHSHL010000014">
    <property type="protein sequence ID" value="MFC4804391.1"/>
    <property type="molecule type" value="Genomic_DNA"/>
</dbReference>
<dbReference type="SFLD" id="SFLDG01017">
    <property type="entry name" value="Polyprenyl_Transferase_Like"/>
    <property type="match status" value="1"/>
</dbReference>
<dbReference type="InterPro" id="IPR033749">
    <property type="entry name" value="Polyprenyl_synt_CS"/>
</dbReference>
<evidence type="ECO:0000256" key="2">
    <source>
        <dbReference type="ARBA" id="ARBA00006706"/>
    </source>
</evidence>
<keyword evidence="3 7" id="KW-0808">Transferase</keyword>
<evidence type="ECO:0000256" key="1">
    <source>
        <dbReference type="ARBA" id="ARBA00001946"/>
    </source>
</evidence>
<dbReference type="InterPro" id="IPR008949">
    <property type="entry name" value="Isoprenoid_synthase_dom_sf"/>
</dbReference>
<dbReference type="PANTHER" id="PTHR43281">
    <property type="entry name" value="FARNESYL DIPHOSPHATE SYNTHASE"/>
    <property type="match status" value="1"/>
</dbReference>
<comment type="cofactor">
    <cofactor evidence="1">
        <name>Mg(2+)</name>
        <dbReference type="ChEBI" id="CHEBI:18420"/>
    </cofactor>
</comment>
<name>A0ABV9QL55_9FIRM</name>
<dbReference type="Proteomes" id="UP001595916">
    <property type="component" value="Unassembled WGS sequence"/>
</dbReference>
<evidence type="ECO:0000256" key="5">
    <source>
        <dbReference type="ARBA" id="ARBA00022842"/>
    </source>
</evidence>
<proteinExistence type="inferred from homology"/>